<dbReference type="EMBL" id="REGN01005847">
    <property type="protein sequence ID" value="RNA11810.1"/>
    <property type="molecule type" value="Genomic_DNA"/>
</dbReference>
<organism evidence="1 2">
    <name type="scientific">Brachionus plicatilis</name>
    <name type="common">Marine rotifer</name>
    <name type="synonym">Brachionus muelleri</name>
    <dbReference type="NCBI Taxonomy" id="10195"/>
    <lineage>
        <taxon>Eukaryota</taxon>
        <taxon>Metazoa</taxon>
        <taxon>Spiralia</taxon>
        <taxon>Gnathifera</taxon>
        <taxon>Rotifera</taxon>
        <taxon>Eurotatoria</taxon>
        <taxon>Monogononta</taxon>
        <taxon>Pseudotrocha</taxon>
        <taxon>Ploima</taxon>
        <taxon>Brachionidae</taxon>
        <taxon>Brachionus</taxon>
    </lineage>
</organism>
<proteinExistence type="predicted"/>
<name>A0A3M7QKH6_BRAPC</name>
<gene>
    <name evidence="1" type="ORF">BpHYR1_016732</name>
</gene>
<sequence length="80" mass="9363">MRARERGKHGAHDIKFLNTVKCYKFLTIEQNLSLVTQRFCGNKSKRSTLVTYHNKILGHTGEKTQNHNKKAFNKIYMNKP</sequence>
<dbReference type="AlphaFoldDB" id="A0A3M7QKH6"/>
<reference evidence="1 2" key="1">
    <citation type="journal article" date="2018" name="Sci. Rep.">
        <title>Genomic signatures of local adaptation to the degree of environmental predictability in rotifers.</title>
        <authorList>
            <person name="Franch-Gras L."/>
            <person name="Hahn C."/>
            <person name="Garcia-Roger E.M."/>
            <person name="Carmona M.J."/>
            <person name="Serra M."/>
            <person name="Gomez A."/>
        </authorList>
    </citation>
    <scope>NUCLEOTIDE SEQUENCE [LARGE SCALE GENOMIC DNA]</scope>
    <source>
        <strain evidence="1">HYR1</strain>
    </source>
</reference>
<protein>
    <submittedName>
        <fullName evidence="1">Uncharacterized protein</fullName>
    </submittedName>
</protein>
<evidence type="ECO:0000313" key="1">
    <source>
        <dbReference type="EMBL" id="RNA11810.1"/>
    </source>
</evidence>
<comment type="caution">
    <text evidence="1">The sequence shown here is derived from an EMBL/GenBank/DDBJ whole genome shotgun (WGS) entry which is preliminary data.</text>
</comment>
<keyword evidence="2" id="KW-1185">Reference proteome</keyword>
<dbReference type="Proteomes" id="UP000276133">
    <property type="component" value="Unassembled WGS sequence"/>
</dbReference>
<evidence type="ECO:0000313" key="2">
    <source>
        <dbReference type="Proteomes" id="UP000276133"/>
    </source>
</evidence>
<accession>A0A3M7QKH6</accession>